<keyword evidence="1" id="KW-1133">Transmembrane helix</keyword>
<dbReference type="EMBL" id="JYFE01000042">
    <property type="protein sequence ID" value="KIT15819.1"/>
    <property type="molecule type" value="Genomic_DNA"/>
</dbReference>
<evidence type="ECO:0000256" key="1">
    <source>
        <dbReference type="SAM" id="Phobius"/>
    </source>
</evidence>
<protein>
    <submittedName>
        <fullName evidence="2">Uncharacterized protein</fullName>
    </submittedName>
</protein>
<dbReference type="STRING" id="935700.jaqu_23990"/>
<reference evidence="2 3" key="1">
    <citation type="submission" date="2015-02" db="EMBL/GenBank/DDBJ databases">
        <title>Genome Sequence of Jannaschia aquimarina DSM28248, a member of the Roseobacter clade.</title>
        <authorList>
            <person name="Voget S."/>
            <person name="Daniel R."/>
        </authorList>
    </citation>
    <scope>NUCLEOTIDE SEQUENCE [LARGE SCALE GENOMIC DNA]</scope>
    <source>
        <strain evidence="2 3">GSW-M26</strain>
    </source>
</reference>
<dbReference type="PATRIC" id="fig|935700.4.peg.2469"/>
<keyword evidence="3" id="KW-1185">Reference proteome</keyword>
<feature type="transmembrane region" description="Helical" evidence="1">
    <location>
        <begin position="36"/>
        <end position="57"/>
    </location>
</feature>
<organism evidence="2 3">
    <name type="scientific">Jannaschia aquimarina</name>
    <dbReference type="NCBI Taxonomy" id="935700"/>
    <lineage>
        <taxon>Bacteria</taxon>
        <taxon>Pseudomonadati</taxon>
        <taxon>Pseudomonadota</taxon>
        <taxon>Alphaproteobacteria</taxon>
        <taxon>Rhodobacterales</taxon>
        <taxon>Roseobacteraceae</taxon>
        <taxon>Jannaschia</taxon>
    </lineage>
</organism>
<gene>
    <name evidence="2" type="ORF">jaqu_23990</name>
</gene>
<evidence type="ECO:0000313" key="2">
    <source>
        <dbReference type="EMBL" id="KIT15819.1"/>
    </source>
</evidence>
<name>A0A0D1EDR8_9RHOB</name>
<feature type="transmembrane region" description="Helical" evidence="1">
    <location>
        <begin position="7"/>
        <end position="30"/>
    </location>
</feature>
<evidence type="ECO:0000313" key="3">
    <source>
        <dbReference type="Proteomes" id="UP000032232"/>
    </source>
</evidence>
<keyword evidence="1" id="KW-0472">Membrane</keyword>
<keyword evidence="1" id="KW-0812">Transmembrane</keyword>
<sequence length="78" mass="8454">MYAVQTYGPVVGWGMVILLTVIVAGWLAHLAGQSPALGLVALIPVAGLLIFAVLVISRRGRAMRNERAARWAEEERVK</sequence>
<dbReference type="RefSeq" id="WP_043919204.1">
    <property type="nucleotide sequence ID" value="NZ_FZPF01000005.1"/>
</dbReference>
<proteinExistence type="predicted"/>
<dbReference type="AlphaFoldDB" id="A0A0D1EDR8"/>
<dbReference type="Proteomes" id="UP000032232">
    <property type="component" value="Unassembled WGS sequence"/>
</dbReference>
<accession>A0A0D1EDR8</accession>
<comment type="caution">
    <text evidence="2">The sequence shown here is derived from an EMBL/GenBank/DDBJ whole genome shotgun (WGS) entry which is preliminary data.</text>
</comment>